<gene>
    <name evidence="3" type="ORF">BO71DRAFT_32133</name>
</gene>
<organism evidence="3 4">
    <name type="scientific">Aspergillus ellipticus CBS 707.79</name>
    <dbReference type="NCBI Taxonomy" id="1448320"/>
    <lineage>
        <taxon>Eukaryota</taxon>
        <taxon>Fungi</taxon>
        <taxon>Dikarya</taxon>
        <taxon>Ascomycota</taxon>
        <taxon>Pezizomycotina</taxon>
        <taxon>Eurotiomycetes</taxon>
        <taxon>Eurotiomycetidae</taxon>
        <taxon>Eurotiales</taxon>
        <taxon>Aspergillaceae</taxon>
        <taxon>Aspergillus</taxon>
        <taxon>Aspergillus subgen. Circumdati</taxon>
    </lineage>
</organism>
<dbReference type="AlphaFoldDB" id="A0A319DM68"/>
<dbReference type="OrthoDB" id="2157530at2759"/>
<feature type="domain" description="Heterokaryon incompatibility" evidence="2">
    <location>
        <begin position="140"/>
        <end position="300"/>
    </location>
</feature>
<dbReference type="PANTHER" id="PTHR24148">
    <property type="entry name" value="ANKYRIN REPEAT DOMAIN-CONTAINING PROTEIN 39 HOMOLOG-RELATED"/>
    <property type="match status" value="1"/>
</dbReference>
<feature type="region of interest" description="Disordered" evidence="1">
    <location>
        <begin position="1"/>
        <end position="49"/>
    </location>
</feature>
<dbReference type="EMBL" id="KZ825809">
    <property type="protein sequence ID" value="PYH98621.1"/>
    <property type="molecule type" value="Genomic_DNA"/>
</dbReference>
<dbReference type="VEuPathDB" id="FungiDB:BO71DRAFT_32133"/>
<evidence type="ECO:0000256" key="1">
    <source>
        <dbReference type="SAM" id="MobiDB-lite"/>
    </source>
</evidence>
<proteinExistence type="predicted"/>
<dbReference type="InterPro" id="IPR052895">
    <property type="entry name" value="HetReg/Transcr_Mod"/>
</dbReference>
<evidence type="ECO:0000313" key="4">
    <source>
        <dbReference type="Proteomes" id="UP000247810"/>
    </source>
</evidence>
<evidence type="ECO:0000313" key="3">
    <source>
        <dbReference type="EMBL" id="PYH98621.1"/>
    </source>
</evidence>
<dbReference type="Pfam" id="PF06985">
    <property type="entry name" value="HET"/>
    <property type="match status" value="1"/>
</dbReference>
<sequence>MFQLRRGVGRTARVSTRDVSRARPYATATRPTEAKSSQSSRPSETDEKISDRLGKGLIASSFIGLGALGWGAYTLYQHRNKPYDAVMSLYREWEAGRVQPSYLPIQGTDEIRLLVLEPGQGTDPIRCNLKHVSLSDGPKYEALSYVWGDPDTLGYIRCGERKVRIGEELFKALVSLREPDRQRVLWADALCINQTDGKEKGKQVQIMGDIYASSQHVLVWLGKVNRRTEGAFEALAEVDAYLKRTVAEYRQDSYAWVAKRHSNPPNLSPRELAKLYEFDWSSIFTLLKHRWPRRVWTLQEIKKAPRAIMILGRQSIPAWDFFRPLLYVMTALQNLEMVAHFSDSGASIEQIQSFSRAGFDSLIGYRETPLLGIVAANATFRGATNPRDRIYAFRSISNDHDWTDWEILPDYEASVEEVYSRFARWNMLRKKRLAYLGYAGLPDQHEVSRVGDFPSWVADWTRVLRVNQYHILAAMNEPYKAGSGLEPALFWIPNQPRLLHIKGRVVDAISELAVTRVDLLEYYARTMKAGGREYRLSEWQRMVAALVPDGKLVTMGLLDAQQAVAKYGTVKGPMHMLVDVVWMENCRAIASKGTDTVSPARFEAFWRTMIRNRTVMGLETPPVSFGETFQTYLHFLRRVRDGKECPPSLPGSVVARYEAMPPNRASQPQLSFLSTPAKSPKAAVDETELEIRRLMHKYWGGVLYKHFCSTAKGNLGWVPRRAEPGDLICVLDGASVPYVIRPRLEQGVHNKFSFAYWSRRLSGYLVPSQVAEKDPEYILVGECYVHGLMESEALARTDLKSQFFTFS</sequence>
<keyword evidence="4" id="KW-1185">Reference proteome</keyword>
<dbReference type="InterPro" id="IPR010730">
    <property type="entry name" value="HET"/>
</dbReference>
<reference evidence="3 4" key="1">
    <citation type="submission" date="2018-02" db="EMBL/GenBank/DDBJ databases">
        <title>The genomes of Aspergillus section Nigri reveals drivers in fungal speciation.</title>
        <authorList>
            <consortium name="DOE Joint Genome Institute"/>
            <person name="Vesth T.C."/>
            <person name="Nybo J."/>
            <person name="Theobald S."/>
            <person name="Brandl J."/>
            <person name="Frisvad J.C."/>
            <person name="Nielsen K.F."/>
            <person name="Lyhne E.K."/>
            <person name="Kogle M.E."/>
            <person name="Kuo A."/>
            <person name="Riley R."/>
            <person name="Clum A."/>
            <person name="Nolan M."/>
            <person name="Lipzen A."/>
            <person name="Salamov A."/>
            <person name="Henrissat B."/>
            <person name="Wiebenga A."/>
            <person name="De vries R.P."/>
            <person name="Grigoriev I.V."/>
            <person name="Mortensen U.H."/>
            <person name="Andersen M.R."/>
            <person name="Baker S.E."/>
        </authorList>
    </citation>
    <scope>NUCLEOTIDE SEQUENCE [LARGE SCALE GENOMIC DNA]</scope>
    <source>
        <strain evidence="3 4">CBS 707.79</strain>
    </source>
</reference>
<dbReference type="PANTHER" id="PTHR24148:SF64">
    <property type="entry name" value="HETEROKARYON INCOMPATIBILITY DOMAIN-CONTAINING PROTEIN"/>
    <property type="match status" value="1"/>
</dbReference>
<name>A0A319DM68_9EURO</name>
<accession>A0A319DM68</accession>
<protein>
    <submittedName>
        <fullName evidence="3">HET-domain-containing protein</fullName>
    </submittedName>
</protein>
<evidence type="ECO:0000259" key="2">
    <source>
        <dbReference type="Pfam" id="PF06985"/>
    </source>
</evidence>
<dbReference type="Proteomes" id="UP000247810">
    <property type="component" value="Unassembled WGS sequence"/>
</dbReference>